<dbReference type="Pfam" id="PF26640">
    <property type="entry name" value="DUF8212"/>
    <property type="match status" value="1"/>
</dbReference>
<dbReference type="SUPFAM" id="SSF48403">
    <property type="entry name" value="Ankyrin repeat"/>
    <property type="match status" value="1"/>
</dbReference>
<dbReference type="PANTHER" id="PTHR10622:SF10">
    <property type="entry name" value="HET DOMAIN-CONTAINING PROTEIN"/>
    <property type="match status" value="1"/>
</dbReference>
<dbReference type="PROSITE" id="PS50297">
    <property type="entry name" value="ANK_REP_REGION"/>
    <property type="match status" value="8"/>
</dbReference>
<feature type="domain" description="Heterokaryon incompatibility" evidence="4">
    <location>
        <begin position="22"/>
        <end position="114"/>
    </location>
</feature>
<dbReference type="InterPro" id="IPR002110">
    <property type="entry name" value="Ankyrin_rpt"/>
</dbReference>
<dbReference type="PROSITE" id="PS50088">
    <property type="entry name" value="ANK_REPEAT"/>
    <property type="match status" value="8"/>
</dbReference>
<dbReference type="PRINTS" id="PR01415">
    <property type="entry name" value="ANKYRIN"/>
</dbReference>
<keyword evidence="2" id="KW-0175">Coiled coil</keyword>
<dbReference type="EMBL" id="PXOA01000444">
    <property type="protein sequence ID" value="RFU75375.1"/>
    <property type="molecule type" value="Genomic_DNA"/>
</dbReference>
<sequence>MRLINVKTLQLEEFLDYRAPPYAILSHTWGEDCEELSFRDVEDGNIDKPGVGSVKFRGCCRQAEKDGLRYAWIDTCCIDKANLVELSEAINSMFRWYQRAAICYAYLSDVPSDDNPRKQDSKFQTSRWFQRGWTLQELLAPKTLRFYSVASGAHPTTGAGVSSTLHDSQSSQDARSEQRFGQNHGNRQQPTAVRFDNYVGYDVDEHGRLTSRVKQYQAPVSSKGTIAANDVATADLSVAQQWHYVGTKGSMSTIIAKITGIPRQFLLGIAELHTASVAQRMSWAAQRHTKRKEDLAYCLLGIFDVTMPMIYGEGGEKAFFRLQEQIMKITRDDSILAWGLGNNGPSANNTSQAVAGRILAMAPENFANSGHIVRREQSLTFTSSIDMSGGSLRAYLPLVTTSTGNLIGLLSCGPEDNASQVVGIPLIKLGTGSSDEYARPRECFSALQWTMTSEVRPKSIHIKHGSQETVTADSSQLYYHYEDDDFAELDLNIIDVYPRTCWDKERSLITTVDGEIAGALGQILVRLRQEGGESHDFVIAIGFKEQSLEIGTDWCVFICNRDTLLRDLATHLPLMMEKLEGKIRAWNGTFCLRVTLERLERQPIFFIRPEPTLAETFTTVNATEELEENILILESLRLLSENKLAKREEEKLEETVKHQKERLEEIKSERNSILLRISELEEEERRLRKQEQENTKALSTSTMQQAEMQEKRNDASRQWFYTQGQLKKFRRVVDSTCDYDNFDMGSFTPLQWAAISGYAKVAQQLIDKGADVDAMDAEGATALIMAASNGHVASVQLLLDRGADIEVGGKRGVTALFAATMEGHTGAARLLLDRGANIEVKAQDDITPLMIAASKGDVELVQLLLDHGADIEAKSKEAGFTPLMVAALYRYNVGPVQLLLAKGADLEARDNTDRTALIYASNDGVVESIRVLLDQGADIEAKDKDGMTALMCAISAGKTEAVWLLLNKGANMEAKSRKGETPLMVASSKGHNDLVQLLLDRGADVDTTGENGMTLLMAASVNGKFETVQLLLATGKYSLDAEDNGYGRTALEWAVHCGHEDIVELIHNTRERDEMSDFDDRLSACAVADLKVV</sequence>
<feature type="repeat" description="ANK" evidence="1">
    <location>
        <begin position="912"/>
        <end position="944"/>
    </location>
</feature>
<keyword evidence="1" id="KW-0040">ANK repeat</keyword>
<feature type="coiled-coil region" evidence="2">
    <location>
        <begin position="642"/>
        <end position="700"/>
    </location>
</feature>
<feature type="repeat" description="ANK" evidence="1">
    <location>
        <begin position="745"/>
        <end position="777"/>
    </location>
</feature>
<evidence type="ECO:0000313" key="6">
    <source>
        <dbReference type="EMBL" id="RFU75375.1"/>
    </source>
</evidence>
<evidence type="ECO:0000313" key="7">
    <source>
        <dbReference type="Proteomes" id="UP000266272"/>
    </source>
</evidence>
<dbReference type="OrthoDB" id="194358at2759"/>
<feature type="repeat" description="ANK" evidence="1">
    <location>
        <begin position="878"/>
        <end position="911"/>
    </location>
</feature>
<dbReference type="SMART" id="SM00248">
    <property type="entry name" value="ANK"/>
    <property type="match status" value="10"/>
</dbReference>
<feature type="repeat" description="ANK" evidence="1">
    <location>
        <begin position="811"/>
        <end position="843"/>
    </location>
</feature>
<gene>
    <name evidence="6" type="ORF">TARUN_6856</name>
</gene>
<feature type="domain" description="DUF8212" evidence="5">
    <location>
        <begin position="317"/>
        <end position="354"/>
    </location>
</feature>
<proteinExistence type="predicted"/>
<dbReference type="Gene3D" id="1.25.40.20">
    <property type="entry name" value="Ankyrin repeat-containing domain"/>
    <property type="match status" value="4"/>
</dbReference>
<organism evidence="6 7">
    <name type="scientific">Trichoderma arundinaceum</name>
    <dbReference type="NCBI Taxonomy" id="490622"/>
    <lineage>
        <taxon>Eukaryota</taxon>
        <taxon>Fungi</taxon>
        <taxon>Dikarya</taxon>
        <taxon>Ascomycota</taxon>
        <taxon>Pezizomycotina</taxon>
        <taxon>Sordariomycetes</taxon>
        <taxon>Hypocreomycetidae</taxon>
        <taxon>Hypocreales</taxon>
        <taxon>Hypocreaceae</taxon>
        <taxon>Trichoderma</taxon>
    </lineage>
</organism>
<feature type="repeat" description="ANK" evidence="1">
    <location>
        <begin position="844"/>
        <end position="876"/>
    </location>
</feature>
<name>A0A395NH07_TRIAR</name>
<evidence type="ECO:0000256" key="3">
    <source>
        <dbReference type="SAM" id="MobiDB-lite"/>
    </source>
</evidence>
<dbReference type="PANTHER" id="PTHR10622">
    <property type="entry name" value="HET DOMAIN-CONTAINING PROTEIN"/>
    <property type="match status" value="1"/>
</dbReference>
<reference evidence="6 7" key="1">
    <citation type="journal article" date="2018" name="PLoS Pathog.">
        <title>Evolution of structural diversity of trichothecenes, a family of toxins produced by plant pathogenic and entomopathogenic fungi.</title>
        <authorList>
            <person name="Proctor R.H."/>
            <person name="McCormick S.P."/>
            <person name="Kim H.S."/>
            <person name="Cardoza R.E."/>
            <person name="Stanley A.M."/>
            <person name="Lindo L."/>
            <person name="Kelly A."/>
            <person name="Brown D.W."/>
            <person name="Lee T."/>
            <person name="Vaughan M.M."/>
            <person name="Alexander N.J."/>
            <person name="Busman M."/>
            <person name="Gutierrez S."/>
        </authorList>
    </citation>
    <scope>NUCLEOTIDE SEQUENCE [LARGE SCALE GENOMIC DNA]</scope>
    <source>
        <strain evidence="6 7">IBT 40837</strain>
    </source>
</reference>
<dbReference type="AlphaFoldDB" id="A0A395NH07"/>
<evidence type="ECO:0000256" key="2">
    <source>
        <dbReference type="SAM" id="Coils"/>
    </source>
</evidence>
<feature type="repeat" description="ANK" evidence="1">
    <location>
        <begin position="978"/>
        <end position="1010"/>
    </location>
</feature>
<feature type="region of interest" description="Disordered" evidence="3">
    <location>
        <begin position="157"/>
        <end position="191"/>
    </location>
</feature>
<dbReference type="STRING" id="490622.A0A395NH07"/>
<accession>A0A395NH07</accession>
<dbReference type="Pfam" id="PF06985">
    <property type="entry name" value="HET"/>
    <property type="match status" value="1"/>
</dbReference>
<feature type="repeat" description="ANK" evidence="1">
    <location>
        <begin position="778"/>
        <end position="810"/>
    </location>
</feature>
<evidence type="ECO:0000259" key="5">
    <source>
        <dbReference type="Pfam" id="PF26640"/>
    </source>
</evidence>
<feature type="compositionally biased region" description="Polar residues" evidence="3">
    <location>
        <begin position="159"/>
        <end position="191"/>
    </location>
</feature>
<protein>
    <submittedName>
        <fullName evidence="6">Het domain</fullName>
    </submittedName>
</protein>
<dbReference type="Pfam" id="PF00023">
    <property type="entry name" value="Ank"/>
    <property type="match status" value="2"/>
</dbReference>
<dbReference type="InterPro" id="IPR036770">
    <property type="entry name" value="Ankyrin_rpt-contain_sf"/>
</dbReference>
<evidence type="ECO:0000256" key="1">
    <source>
        <dbReference type="PROSITE-ProRule" id="PRU00023"/>
    </source>
</evidence>
<dbReference type="InterPro" id="IPR010730">
    <property type="entry name" value="HET"/>
</dbReference>
<feature type="repeat" description="ANK" evidence="1">
    <location>
        <begin position="945"/>
        <end position="977"/>
    </location>
</feature>
<dbReference type="Proteomes" id="UP000266272">
    <property type="component" value="Unassembled WGS sequence"/>
</dbReference>
<evidence type="ECO:0000259" key="4">
    <source>
        <dbReference type="Pfam" id="PF06985"/>
    </source>
</evidence>
<dbReference type="Pfam" id="PF13637">
    <property type="entry name" value="Ank_4"/>
    <property type="match status" value="1"/>
</dbReference>
<dbReference type="Pfam" id="PF12796">
    <property type="entry name" value="Ank_2"/>
    <property type="match status" value="2"/>
</dbReference>
<comment type="caution">
    <text evidence="6">The sequence shown here is derived from an EMBL/GenBank/DDBJ whole genome shotgun (WGS) entry which is preliminary data.</text>
</comment>
<dbReference type="InterPro" id="IPR058525">
    <property type="entry name" value="DUF8212"/>
</dbReference>
<keyword evidence="7" id="KW-1185">Reference proteome</keyword>